<feature type="region of interest" description="Disordered" evidence="1">
    <location>
        <begin position="1"/>
        <end position="21"/>
    </location>
</feature>
<dbReference type="EMBL" id="UGXC01000002">
    <property type="protein sequence ID" value="SUG29739.1"/>
    <property type="molecule type" value="Genomic_DNA"/>
</dbReference>
<dbReference type="Proteomes" id="UP000255443">
    <property type="component" value="Unassembled WGS sequence"/>
</dbReference>
<accession>A0A379SJK5</accession>
<protein>
    <submittedName>
        <fullName evidence="2">Penicillin-binding protein</fullName>
    </submittedName>
</protein>
<gene>
    <name evidence="2" type="primary">ftsI2_1</name>
    <name evidence="2" type="ORF">NCTC7303_01919</name>
</gene>
<evidence type="ECO:0000256" key="1">
    <source>
        <dbReference type="SAM" id="MobiDB-lite"/>
    </source>
</evidence>
<evidence type="ECO:0000313" key="2">
    <source>
        <dbReference type="EMBL" id="SUG29739.1"/>
    </source>
</evidence>
<reference evidence="2 3" key="1">
    <citation type="submission" date="2018-06" db="EMBL/GenBank/DDBJ databases">
        <authorList>
            <consortium name="Pathogen Informatics"/>
            <person name="Doyle S."/>
        </authorList>
    </citation>
    <scope>NUCLEOTIDE SEQUENCE [LARGE SCALE GENOMIC DNA]</scope>
    <source>
        <strain evidence="2 3">NCTC7303</strain>
    </source>
</reference>
<proteinExistence type="predicted"/>
<sequence>MGDVLRLENVEPDGMPADSDHLLVMHGNHVSVPGL</sequence>
<organism evidence="2 3">
    <name type="scientific">Salmonella enterica subsp. arizonae</name>
    <dbReference type="NCBI Taxonomy" id="59203"/>
    <lineage>
        <taxon>Bacteria</taxon>
        <taxon>Pseudomonadati</taxon>
        <taxon>Pseudomonadota</taxon>
        <taxon>Gammaproteobacteria</taxon>
        <taxon>Enterobacterales</taxon>
        <taxon>Enterobacteriaceae</taxon>
        <taxon>Salmonella</taxon>
    </lineage>
</organism>
<name>A0A379SJK5_SALER</name>
<dbReference type="AlphaFoldDB" id="A0A379SJK5"/>
<evidence type="ECO:0000313" key="3">
    <source>
        <dbReference type="Proteomes" id="UP000255443"/>
    </source>
</evidence>